<dbReference type="PANTHER" id="PTHR23245">
    <property type="entry name" value="TRNA METHYLTRANSFERASE"/>
    <property type="match status" value="1"/>
</dbReference>
<keyword evidence="5" id="KW-0819">tRNA processing</keyword>
<dbReference type="AlphaFoldDB" id="U3T944"/>
<sequence length="287" mass="32337">MALLKHIAEEVLGRDKAVLLWKRIDVIGDIAVIKKPMHGEVSIEDLRLVAGELLKRLPHVRSVWLALGPVGGVYKVRQNLVHLAGERRTSTVYREHGAVFLVDISKVFITPRLSYEHLRVARLVKPGETVVNMFAGVGIFSIIIALKSRPSKVYSIDINPEAHRLMVENIRLNRVERVVEPLLGDSARVVSESLRGVADRILMPLPDLALDYIKYALEALGGRGWLHVYLHVDYEKGKGHLRRACELVKSRVEERGWRLIKSNARVVRSVGPKLLQVVVDAEVERYG</sequence>
<evidence type="ECO:0000256" key="4">
    <source>
        <dbReference type="ARBA" id="ARBA00022691"/>
    </source>
</evidence>
<dbReference type="PROSITE" id="PS51684">
    <property type="entry name" value="SAM_MT_TRM5_TYW2"/>
    <property type="match status" value="1"/>
</dbReference>
<dbReference type="Pfam" id="PF02475">
    <property type="entry name" value="TRM5-TYW2_MTfase"/>
    <property type="match status" value="1"/>
</dbReference>
<dbReference type="GO" id="GO:0002939">
    <property type="term" value="P:tRNA N1-guanine methylation"/>
    <property type="evidence" value="ECO:0007669"/>
    <property type="project" value="TreeGrafter"/>
</dbReference>
<evidence type="ECO:0000256" key="2">
    <source>
        <dbReference type="ARBA" id="ARBA00022603"/>
    </source>
</evidence>
<dbReference type="Gene3D" id="3.40.50.150">
    <property type="entry name" value="Vaccinia Virus protein VP39"/>
    <property type="match status" value="1"/>
</dbReference>
<organism evidence="7 8">
    <name type="scientific">Aeropyrum camini SY1 = JCM 12091</name>
    <dbReference type="NCBI Taxonomy" id="1198449"/>
    <lineage>
        <taxon>Archaea</taxon>
        <taxon>Thermoproteota</taxon>
        <taxon>Thermoprotei</taxon>
        <taxon>Desulfurococcales</taxon>
        <taxon>Desulfurococcaceae</taxon>
        <taxon>Aeropyrum</taxon>
    </lineage>
</organism>
<keyword evidence="3 7" id="KW-0808">Transferase</keyword>
<dbReference type="GO" id="GO:0008175">
    <property type="term" value="F:tRNA methyltransferase activity"/>
    <property type="evidence" value="ECO:0007669"/>
    <property type="project" value="TreeGrafter"/>
</dbReference>
<proteinExistence type="predicted"/>
<dbReference type="InterPro" id="IPR030382">
    <property type="entry name" value="MeTrfase_TRM5/TYW2"/>
</dbReference>
<evidence type="ECO:0000313" key="8">
    <source>
        <dbReference type="Proteomes" id="UP000016887"/>
    </source>
</evidence>
<dbReference type="EMBL" id="AP012489">
    <property type="protein sequence ID" value="BAN90042.1"/>
    <property type="molecule type" value="Genomic_DNA"/>
</dbReference>
<keyword evidence="4" id="KW-0949">S-adenosyl-L-methionine</keyword>
<dbReference type="InterPro" id="IPR056743">
    <property type="entry name" value="TRM5-TYW2-like_MTfase"/>
</dbReference>
<dbReference type="SUPFAM" id="SSF53335">
    <property type="entry name" value="S-adenosyl-L-methionine-dependent methyltransferases"/>
    <property type="match status" value="1"/>
</dbReference>
<dbReference type="eggNOG" id="arCOG00033">
    <property type="taxonomic scope" value="Archaea"/>
</dbReference>
<evidence type="ECO:0000256" key="1">
    <source>
        <dbReference type="ARBA" id="ARBA00022490"/>
    </source>
</evidence>
<evidence type="ECO:0000256" key="5">
    <source>
        <dbReference type="ARBA" id="ARBA00022694"/>
    </source>
</evidence>
<dbReference type="PANTHER" id="PTHR23245:SF36">
    <property type="entry name" value="TRNA (GUANINE(37)-N1)-METHYLTRANSFERASE"/>
    <property type="match status" value="1"/>
</dbReference>
<protein>
    <submittedName>
        <fullName evidence="7">Predicted methyltransferase</fullName>
    </submittedName>
</protein>
<reference evidence="7 8" key="1">
    <citation type="journal article" date="2013" name="Appl. Environ. Microbiol.">
        <title>Variation of the Virus-Related Elements within Syntenic Genomes of the Hyperthermophilic Archaeon Aeropyrum.</title>
        <authorList>
            <person name="Daifuku T."/>
            <person name="Yoshida T."/>
            <person name="Kitamura T."/>
            <person name="Kawaichi S."/>
            <person name="Inoue T."/>
            <person name="Nomura K."/>
            <person name="Yoshida Y."/>
            <person name="Kuno S."/>
            <person name="Sako Y."/>
        </authorList>
    </citation>
    <scope>NUCLEOTIDE SEQUENCE [LARGE SCALE GENOMIC DNA]</scope>
    <source>
        <strain evidence="7 8">SY1</strain>
    </source>
</reference>
<gene>
    <name evidence="7" type="ORF">ACAM_0573</name>
</gene>
<name>U3T944_9CREN</name>
<keyword evidence="8" id="KW-1185">Reference proteome</keyword>
<accession>U3T944</accession>
<keyword evidence="2 7" id="KW-0489">Methyltransferase</keyword>
<dbReference type="InterPro" id="IPR029063">
    <property type="entry name" value="SAM-dependent_MTases_sf"/>
</dbReference>
<evidence type="ECO:0000256" key="3">
    <source>
        <dbReference type="ARBA" id="ARBA00022679"/>
    </source>
</evidence>
<evidence type="ECO:0000259" key="6">
    <source>
        <dbReference type="PROSITE" id="PS51684"/>
    </source>
</evidence>
<dbReference type="GO" id="GO:0005737">
    <property type="term" value="C:cytoplasm"/>
    <property type="evidence" value="ECO:0007669"/>
    <property type="project" value="TreeGrafter"/>
</dbReference>
<keyword evidence="1" id="KW-0963">Cytoplasm</keyword>
<dbReference type="STRING" id="1198449.ACAM_0573"/>
<dbReference type="PATRIC" id="fig|1198449.6.peg.580"/>
<dbReference type="KEGG" id="acj:ACAM_0573"/>
<evidence type="ECO:0000313" key="7">
    <source>
        <dbReference type="EMBL" id="BAN90042.1"/>
    </source>
</evidence>
<dbReference type="Proteomes" id="UP000016887">
    <property type="component" value="Chromosome"/>
</dbReference>
<feature type="domain" description="SAM-dependent methyltransferase TRM5/TYW2-type" evidence="6">
    <location>
        <begin position="24"/>
        <end position="285"/>
    </location>
</feature>